<dbReference type="EMBL" id="JBITGY010000001">
    <property type="protein sequence ID" value="MFI6495892.1"/>
    <property type="molecule type" value="Genomic_DNA"/>
</dbReference>
<organism evidence="1 2">
    <name type="scientific">Nonomuraea typhae</name>
    <dbReference type="NCBI Taxonomy" id="2603600"/>
    <lineage>
        <taxon>Bacteria</taxon>
        <taxon>Bacillati</taxon>
        <taxon>Actinomycetota</taxon>
        <taxon>Actinomycetes</taxon>
        <taxon>Streptosporangiales</taxon>
        <taxon>Streptosporangiaceae</taxon>
        <taxon>Nonomuraea</taxon>
    </lineage>
</organism>
<evidence type="ECO:0000313" key="1">
    <source>
        <dbReference type="EMBL" id="MFI6495892.1"/>
    </source>
</evidence>
<accession>A0ABW7YJ20</accession>
<gene>
    <name evidence="1" type="ORF">ACIBG2_00810</name>
</gene>
<dbReference type="Proteomes" id="UP001612741">
    <property type="component" value="Unassembled WGS sequence"/>
</dbReference>
<dbReference type="RefSeq" id="WP_397077670.1">
    <property type="nucleotide sequence ID" value="NZ_JBITGY010000001.1"/>
</dbReference>
<keyword evidence="2" id="KW-1185">Reference proteome</keyword>
<reference evidence="1 2" key="1">
    <citation type="submission" date="2024-10" db="EMBL/GenBank/DDBJ databases">
        <title>The Natural Products Discovery Center: Release of the First 8490 Sequenced Strains for Exploring Actinobacteria Biosynthetic Diversity.</title>
        <authorList>
            <person name="Kalkreuter E."/>
            <person name="Kautsar S.A."/>
            <person name="Yang D."/>
            <person name="Bader C.D."/>
            <person name="Teijaro C.N."/>
            <person name="Fluegel L."/>
            <person name="Davis C.M."/>
            <person name="Simpson J.R."/>
            <person name="Lauterbach L."/>
            <person name="Steele A.D."/>
            <person name="Gui C."/>
            <person name="Meng S."/>
            <person name="Li G."/>
            <person name="Viehrig K."/>
            <person name="Ye F."/>
            <person name="Su P."/>
            <person name="Kiefer A.F."/>
            <person name="Nichols A."/>
            <person name="Cepeda A.J."/>
            <person name="Yan W."/>
            <person name="Fan B."/>
            <person name="Jiang Y."/>
            <person name="Adhikari A."/>
            <person name="Zheng C.-J."/>
            <person name="Schuster L."/>
            <person name="Cowan T.M."/>
            <person name="Smanski M.J."/>
            <person name="Chevrette M.G."/>
            <person name="De Carvalho L.P.S."/>
            <person name="Shen B."/>
        </authorList>
    </citation>
    <scope>NUCLEOTIDE SEQUENCE [LARGE SCALE GENOMIC DNA]</scope>
    <source>
        <strain evidence="1 2">NPDC050545</strain>
    </source>
</reference>
<evidence type="ECO:0000313" key="2">
    <source>
        <dbReference type="Proteomes" id="UP001612741"/>
    </source>
</evidence>
<proteinExistence type="predicted"/>
<evidence type="ECO:0008006" key="3">
    <source>
        <dbReference type="Google" id="ProtNLM"/>
    </source>
</evidence>
<name>A0ABW7YJ20_9ACTN</name>
<protein>
    <recommendedName>
        <fullName evidence="3">Acetoacetate decarboxylase</fullName>
    </recommendedName>
</protein>
<comment type="caution">
    <text evidence="1">The sequence shown here is derived from an EMBL/GenBank/DDBJ whole genome shotgun (WGS) entry which is preliminary data.</text>
</comment>
<sequence>MPHILNEDAAIMAKLSGIQLSAPTGPLDVPVRWTTPEPEKGEMVYPVIVIQRPKIAFAPDRAHRGFTRYDYVQEGKPMPAPGDKWGYYGELPLPFNFDYQVTVYAKLQSHQMALAARMSRGDLFPARAGYVHIPAIGVVASLDVIGGPEMLSRLDSNGKRIHTTTYLARVYTELAPWEIERYELVETIDGTISEFDFRSDQPGRVLSQWHNAASDV</sequence>